<keyword evidence="1" id="KW-0175">Coiled coil</keyword>
<proteinExistence type="predicted"/>
<feature type="region of interest" description="Disordered" evidence="2">
    <location>
        <begin position="201"/>
        <end position="258"/>
    </location>
</feature>
<evidence type="ECO:0000313" key="4">
    <source>
        <dbReference type="EMBL" id="OIR07404.1"/>
    </source>
</evidence>
<reference evidence="4" key="1">
    <citation type="submission" date="2016-10" db="EMBL/GenBank/DDBJ databases">
        <title>Sequence of Gallionella enrichment culture.</title>
        <authorList>
            <person name="Poehlein A."/>
            <person name="Muehling M."/>
            <person name="Daniel R."/>
        </authorList>
    </citation>
    <scope>NUCLEOTIDE SEQUENCE</scope>
</reference>
<dbReference type="Gene3D" id="3.10.350.10">
    <property type="entry name" value="LysM domain"/>
    <property type="match status" value="1"/>
</dbReference>
<dbReference type="InterPro" id="IPR011990">
    <property type="entry name" value="TPR-like_helical_dom_sf"/>
</dbReference>
<feature type="region of interest" description="Disordered" evidence="2">
    <location>
        <begin position="44"/>
        <end position="63"/>
    </location>
</feature>
<dbReference type="SUPFAM" id="SSF54106">
    <property type="entry name" value="LysM domain"/>
    <property type="match status" value="1"/>
</dbReference>
<feature type="domain" description="LysM" evidence="3">
    <location>
        <begin position="257"/>
        <end position="307"/>
    </location>
</feature>
<organism evidence="4">
    <name type="scientific">mine drainage metagenome</name>
    <dbReference type="NCBI Taxonomy" id="410659"/>
    <lineage>
        <taxon>unclassified sequences</taxon>
        <taxon>metagenomes</taxon>
        <taxon>ecological metagenomes</taxon>
    </lineage>
</organism>
<dbReference type="Gene3D" id="1.25.40.10">
    <property type="entry name" value="Tetratricopeptide repeat domain"/>
    <property type="match status" value="1"/>
</dbReference>
<dbReference type="PROSITE" id="PS51782">
    <property type="entry name" value="LYSM"/>
    <property type="match status" value="1"/>
</dbReference>
<dbReference type="AlphaFoldDB" id="A0A1J5T0M6"/>
<comment type="caution">
    <text evidence="4">The sequence shown here is derived from an EMBL/GenBank/DDBJ whole genome shotgun (WGS) entry which is preliminary data.</text>
</comment>
<dbReference type="InterPro" id="IPR052196">
    <property type="entry name" value="Bact_Kbp"/>
</dbReference>
<dbReference type="CDD" id="cd00118">
    <property type="entry name" value="LysM"/>
    <property type="match status" value="1"/>
</dbReference>
<dbReference type="InterPro" id="IPR036779">
    <property type="entry name" value="LysM_dom_sf"/>
</dbReference>
<evidence type="ECO:0000256" key="1">
    <source>
        <dbReference type="SAM" id="Coils"/>
    </source>
</evidence>
<dbReference type="PANTHER" id="PTHR34700:SF4">
    <property type="entry name" value="PHAGE-LIKE ELEMENT PBSX PROTEIN XKDP"/>
    <property type="match status" value="1"/>
</dbReference>
<accession>A0A1J5T0M6</accession>
<dbReference type="SUPFAM" id="SSF48452">
    <property type="entry name" value="TPR-like"/>
    <property type="match status" value="1"/>
</dbReference>
<name>A0A1J5T0M6_9ZZZZ</name>
<protein>
    <submittedName>
        <fullName evidence="4">LysM domain/BON superfamily protein</fullName>
    </submittedName>
</protein>
<evidence type="ECO:0000256" key="2">
    <source>
        <dbReference type="SAM" id="MobiDB-lite"/>
    </source>
</evidence>
<dbReference type="EMBL" id="MLJW01000037">
    <property type="protein sequence ID" value="OIR07404.1"/>
    <property type="molecule type" value="Genomic_DNA"/>
</dbReference>
<feature type="coiled-coil region" evidence="1">
    <location>
        <begin position="154"/>
        <end position="181"/>
    </location>
</feature>
<feature type="compositionally biased region" description="Polar residues" evidence="2">
    <location>
        <begin position="226"/>
        <end position="237"/>
    </location>
</feature>
<sequence>MADLTAYASSFNPFPDPMKSRLRRVAILALCVIVVAAGCDRESASTFTPEDSDADYQRGKSLEKQGKQGEALAEFLRVISRRGDDESPESHLEAALIYEQHIKDPIAAIYHFRKFLELDPSSRQADLVKQRIDACKREFARTLPANPENNASVKLDYLDQLDQLQRENDRLKAEITALRAALPRGVNVPSASGEFNIAVTPPTNEEGSAAQPAPSAPIVSAPLGGASSNQDVSFTQNAPPAAPQAARPQQGQATTMRHHTVRPGDTLYSLAQRYYGNRTRWKDIYQANRNLLKSERDVLRVGMDLKIP</sequence>
<gene>
    <name evidence="4" type="ORF">GALL_103620</name>
</gene>
<dbReference type="SMART" id="SM00257">
    <property type="entry name" value="LysM"/>
    <property type="match status" value="1"/>
</dbReference>
<dbReference type="PANTHER" id="PTHR34700">
    <property type="entry name" value="POTASSIUM BINDING PROTEIN KBP"/>
    <property type="match status" value="1"/>
</dbReference>
<dbReference type="InterPro" id="IPR018392">
    <property type="entry name" value="LysM"/>
</dbReference>
<dbReference type="Pfam" id="PF01476">
    <property type="entry name" value="LysM"/>
    <property type="match status" value="1"/>
</dbReference>
<feature type="compositionally biased region" description="Low complexity" evidence="2">
    <location>
        <begin position="243"/>
        <end position="253"/>
    </location>
</feature>
<evidence type="ECO:0000259" key="3">
    <source>
        <dbReference type="PROSITE" id="PS51782"/>
    </source>
</evidence>